<feature type="domain" description="Large ribosomal subunit protein bL25 beta" evidence="7">
    <location>
        <begin position="99"/>
        <end position="175"/>
    </location>
</feature>
<dbReference type="GO" id="GO:0006412">
    <property type="term" value="P:translation"/>
    <property type="evidence" value="ECO:0007669"/>
    <property type="project" value="InterPro"/>
</dbReference>
<keyword evidence="2" id="KW-0694">RNA-binding</keyword>
<dbReference type="InterPro" id="IPR037121">
    <property type="entry name" value="Ribosomal_bL25_C"/>
</dbReference>
<dbReference type="Gene3D" id="2.40.240.10">
    <property type="entry name" value="Ribosomal Protein L25, Chain P"/>
    <property type="match status" value="1"/>
</dbReference>
<name>A0A6J6CJE6_9ZZZZ</name>
<evidence type="ECO:0000259" key="6">
    <source>
        <dbReference type="Pfam" id="PF01386"/>
    </source>
</evidence>
<accession>A0A6J6CJE6</accession>
<evidence type="ECO:0000256" key="1">
    <source>
        <dbReference type="ARBA" id="ARBA00022730"/>
    </source>
</evidence>
<evidence type="ECO:0000259" key="7">
    <source>
        <dbReference type="Pfam" id="PF14693"/>
    </source>
</evidence>
<protein>
    <submittedName>
        <fullName evidence="8">Unannotated protein</fullName>
    </submittedName>
</protein>
<evidence type="ECO:0000256" key="2">
    <source>
        <dbReference type="ARBA" id="ARBA00022884"/>
    </source>
</evidence>
<dbReference type="GO" id="GO:0008097">
    <property type="term" value="F:5S rRNA binding"/>
    <property type="evidence" value="ECO:0007669"/>
    <property type="project" value="InterPro"/>
</dbReference>
<dbReference type="PANTHER" id="PTHR33284:SF1">
    <property type="entry name" value="RIBOSOMAL PROTEIN L25_GLN-TRNA SYNTHETASE, ANTI-CODON-BINDING DOMAIN-CONTAINING PROTEIN"/>
    <property type="match status" value="1"/>
</dbReference>
<keyword evidence="3" id="KW-0689">Ribosomal protein</keyword>
<sequence length="205" mass="21717">MAENKLVAELRTNFGKGAARKLRAAGKTPAVIYGHGSDPRHITLPAHEVALVLRHKNALIDLDIAGSAQLVLVKSATKDVVTQVIEHIDLMEIKKGERVHVEVPVHIVGESLSGTTIDLEHKTLKLEVDATTIPEYVEAVFNKEGAGFHLMAKDIKIPAGAKLDLEPDALIASVMITAAGKNEEPVAAEAAAPAADAKAPEAKAE</sequence>
<feature type="domain" description="Large ribosomal subunit protein bL25 L25" evidence="6">
    <location>
        <begin position="6"/>
        <end position="90"/>
    </location>
</feature>
<reference evidence="8" key="1">
    <citation type="submission" date="2020-05" db="EMBL/GenBank/DDBJ databases">
        <authorList>
            <person name="Chiriac C."/>
            <person name="Salcher M."/>
            <person name="Ghai R."/>
            <person name="Kavagutti S V."/>
        </authorList>
    </citation>
    <scope>NUCLEOTIDE SEQUENCE</scope>
</reference>
<dbReference type="Pfam" id="PF01386">
    <property type="entry name" value="Ribosomal_L25p"/>
    <property type="match status" value="1"/>
</dbReference>
<keyword evidence="1" id="KW-0699">rRNA-binding</keyword>
<evidence type="ECO:0000313" key="8">
    <source>
        <dbReference type="EMBL" id="CAB4549948.1"/>
    </source>
</evidence>
<gene>
    <name evidence="8" type="ORF">UFOPK1581_00095</name>
</gene>
<dbReference type="EMBL" id="CAEZTB010000007">
    <property type="protein sequence ID" value="CAB4549948.1"/>
    <property type="molecule type" value="Genomic_DNA"/>
</dbReference>
<feature type="region of interest" description="Disordered" evidence="5">
    <location>
        <begin position="185"/>
        <end position="205"/>
    </location>
</feature>
<dbReference type="GO" id="GO:0022625">
    <property type="term" value="C:cytosolic large ribosomal subunit"/>
    <property type="evidence" value="ECO:0007669"/>
    <property type="project" value="TreeGrafter"/>
</dbReference>
<keyword evidence="4" id="KW-0687">Ribonucleoprotein</keyword>
<dbReference type="InterPro" id="IPR001021">
    <property type="entry name" value="Ribosomal_bL25_long"/>
</dbReference>
<dbReference type="HAMAP" id="MF_01334">
    <property type="entry name" value="Ribosomal_bL25_CTC"/>
    <property type="match status" value="1"/>
</dbReference>
<evidence type="ECO:0000256" key="3">
    <source>
        <dbReference type="ARBA" id="ARBA00022980"/>
    </source>
</evidence>
<dbReference type="PANTHER" id="PTHR33284">
    <property type="entry name" value="RIBOSOMAL PROTEIN L25/GLN-TRNA SYNTHETASE, ANTI-CODON-BINDING DOMAIN-CONTAINING PROTEIN"/>
    <property type="match status" value="1"/>
</dbReference>
<dbReference type="NCBIfam" id="NF004131">
    <property type="entry name" value="PRK05618.2-1"/>
    <property type="match status" value="1"/>
</dbReference>
<dbReference type="SUPFAM" id="SSF50715">
    <property type="entry name" value="Ribosomal protein L25-like"/>
    <property type="match status" value="1"/>
</dbReference>
<dbReference type="InterPro" id="IPR020057">
    <property type="entry name" value="Ribosomal_bL25_b-dom"/>
</dbReference>
<dbReference type="NCBIfam" id="TIGR00731">
    <property type="entry name" value="bL25_bact_ctc"/>
    <property type="match status" value="1"/>
</dbReference>
<feature type="compositionally biased region" description="Low complexity" evidence="5">
    <location>
        <begin position="185"/>
        <end position="197"/>
    </location>
</feature>
<dbReference type="InterPro" id="IPR011035">
    <property type="entry name" value="Ribosomal_bL25/Gln-tRNA_synth"/>
</dbReference>
<dbReference type="InterPro" id="IPR020056">
    <property type="entry name" value="Rbsml_bL25/Gln-tRNA_synth_N"/>
</dbReference>
<dbReference type="Pfam" id="PF14693">
    <property type="entry name" value="Ribosomal_TL5_C"/>
    <property type="match status" value="1"/>
</dbReference>
<proteinExistence type="inferred from homology"/>
<dbReference type="CDD" id="cd00495">
    <property type="entry name" value="Ribosomal_L25_TL5_CTC"/>
    <property type="match status" value="1"/>
</dbReference>
<dbReference type="AlphaFoldDB" id="A0A6J6CJE6"/>
<evidence type="ECO:0000256" key="5">
    <source>
        <dbReference type="SAM" id="MobiDB-lite"/>
    </source>
</evidence>
<dbReference type="Gene3D" id="2.170.120.20">
    <property type="entry name" value="Ribosomal protein L25, beta domain"/>
    <property type="match status" value="1"/>
</dbReference>
<dbReference type="InterPro" id="IPR020930">
    <property type="entry name" value="Ribosomal_uL5_bac-type"/>
</dbReference>
<dbReference type="InterPro" id="IPR029751">
    <property type="entry name" value="Ribosomal_L25_dom"/>
</dbReference>
<organism evidence="8">
    <name type="scientific">freshwater metagenome</name>
    <dbReference type="NCBI Taxonomy" id="449393"/>
    <lineage>
        <taxon>unclassified sequences</taxon>
        <taxon>metagenomes</taxon>
        <taxon>ecological metagenomes</taxon>
    </lineage>
</organism>
<evidence type="ECO:0000256" key="4">
    <source>
        <dbReference type="ARBA" id="ARBA00023274"/>
    </source>
</evidence>
<dbReference type="GO" id="GO:0003735">
    <property type="term" value="F:structural constituent of ribosome"/>
    <property type="evidence" value="ECO:0007669"/>
    <property type="project" value="InterPro"/>
</dbReference>